<evidence type="ECO:0000313" key="3">
    <source>
        <dbReference type="Proteomes" id="UP000251842"/>
    </source>
</evidence>
<sequence>MNRKISILAATIASAAILASQPAVAQRKSAQQTRAEKTQEIPICTKRLGTITVLEPETRWWSEYGLSSPEALIKLFVNKSKCFTLVDRGKGLNAMMGERALASGGELRGRSNIGKGQIKAADYALVPDLVSRNSNAGGSRIGAALGGLIGGRLGSVAGNIGLNSKTADVLLTVTDMRSSEQVAMAEGHAKKTDISFGGGGYGWSSSLLAAGGAAVSSYSNTEIGQVITLAYLQAYTDLVNELGGMPADASASNAQQALEVQKPARLMKSPDGKGGAVRSLDPGMLLYPTGRKQGQMWEVEDELGNKGWVNSTLTGLAR</sequence>
<dbReference type="RefSeq" id="WP_112927009.1">
    <property type="nucleotide sequence ID" value="NZ_CP029556.1"/>
</dbReference>
<accession>A0A344J6Y6</accession>
<feature type="chain" id="PRO_5016972117" evidence="1">
    <location>
        <begin position="26"/>
        <end position="318"/>
    </location>
</feature>
<dbReference type="AlphaFoldDB" id="A0A344J6Y6"/>
<name>A0A344J6Y6_9GAMM</name>
<evidence type="ECO:0000256" key="1">
    <source>
        <dbReference type="SAM" id="SignalP"/>
    </source>
</evidence>
<gene>
    <name evidence="2" type="ORF">DCD74_08965</name>
</gene>
<proteinExistence type="predicted"/>
<dbReference type="KEGG" id="lue:DCD74_08965"/>
<dbReference type="Proteomes" id="UP000251842">
    <property type="component" value="Chromosome"/>
</dbReference>
<evidence type="ECO:0000313" key="2">
    <source>
        <dbReference type="EMBL" id="AXA84796.1"/>
    </source>
</evidence>
<keyword evidence="3" id="KW-1185">Reference proteome</keyword>
<feature type="signal peptide" evidence="1">
    <location>
        <begin position="1"/>
        <end position="25"/>
    </location>
</feature>
<reference evidence="3" key="1">
    <citation type="submission" date="2018-05" db="EMBL/GenBank/DDBJ databases">
        <title>Luteimonas pekinense sp. nov., isolated from human Meibomian gland secretions, Beijing, China.</title>
        <authorList>
            <person name="Wen T."/>
            <person name="Bai H."/>
            <person name="Lv H."/>
        </authorList>
    </citation>
    <scope>NUCLEOTIDE SEQUENCE [LARGE SCALE GENOMIC DNA]</scope>
    <source>
        <strain evidence="3">83-4</strain>
    </source>
</reference>
<dbReference type="Pfam" id="PF03783">
    <property type="entry name" value="CsgG"/>
    <property type="match status" value="1"/>
</dbReference>
<dbReference type="GO" id="GO:0030288">
    <property type="term" value="C:outer membrane-bounded periplasmic space"/>
    <property type="evidence" value="ECO:0007669"/>
    <property type="project" value="InterPro"/>
</dbReference>
<protein>
    <submittedName>
        <fullName evidence="2">Peptidoglycan-binding protein</fullName>
    </submittedName>
</protein>
<dbReference type="EMBL" id="CP029556">
    <property type="protein sequence ID" value="AXA84796.1"/>
    <property type="molecule type" value="Genomic_DNA"/>
</dbReference>
<dbReference type="OrthoDB" id="5949781at2"/>
<organism evidence="2 3">
    <name type="scientific">Solilutibacter oculi</name>
    <dbReference type="NCBI Taxonomy" id="2698682"/>
    <lineage>
        <taxon>Bacteria</taxon>
        <taxon>Pseudomonadati</taxon>
        <taxon>Pseudomonadota</taxon>
        <taxon>Gammaproteobacteria</taxon>
        <taxon>Lysobacterales</taxon>
        <taxon>Lysobacteraceae</taxon>
        <taxon>Solilutibacter</taxon>
    </lineage>
</organism>
<dbReference type="InterPro" id="IPR005534">
    <property type="entry name" value="Curli_assmbl/transp-comp_CsgG"/>
</dbReference>
<keyword evidence="1" id="KW-0732">Signal</keyword>